<accession>R8DF45</accession>
<protein>
    <recommendedName>
        <fullName evidence="3">Resolvase/invertase-type recombinase catalytic domain-containing protein</fullName>
    </recommendedName>
</protein>
<dbReference type="Gene3D" id="3.40.50.1390">
    <property type="entry name" value="Resolvase, N-terminal catalytic domain"/>
    <property type="match status" value="1"/>
</dbReference>
<organism evidence="1 2">
    <name type="scientific">Bacillus cereus HuA3-9</name>
    <dbReference type="NCBI Taxonomy" id="1053205"/>
    <lineage>
        <taxon>Bacteria</taxon>
        <taxon>Bacillati</taxon>
        <taxon>Bacillota</taxon>
        <taxon>Bacilli</taxon>
        <taxon>Bacillales</taxon>
        <taxon>Bacillaceae</taxon>
        <taxon>Bacillus</taxon>
        <taxon>Bacillus cereus group</taxon>
    </lineage>
</organism>
<dbReference type="Proteomes" id="UP000014003">
    <property type="component" value="Unassembled WGS sequence"/>
</dbReference>
<evidence type="ECO:0008006" key="3">
    <source>
        <dbReference type="Google" id="ProtNLM"/>
    </source>
</evidence>
<dbReference type="GO" id="GO:0000150">
    <property type="term" value="F:DNA strand exchange activity"/>
    <property type="evidence" value="ECO:0007669"/>
    <property type="project" value="InterPro"/>
</dbReference>
<dbReference type="HOGENOM" id="CLU_207677_0_0_9"/>
<proteinExistence type="predicted"/>
<dbReference type="AlphaFoldDB" id="R8DF45"/>
<evidence type="ECO:0000313" key="1">
    <source>
        <dbReference type="EMBL" id="EOO22481.1"/>
    </source>
</evidence>
<dbReference type="EMBL" id="AHDZ01000003">
    <property type="protein sequence ID" value="EOO22481.1"/>
    <property type="molecule type" value="Genomic_DNA"/>
</dbReference>
<dbReference type="InterPro" id="IPR036162">
    <property type="entry name" value="Resolvase-like_N_sf"/>
</dbReference>
<comment type="caution">
    <text evidence="1">The sequence shown here is derived from an EMBL/GenBank/DDBJ whole genome shotgun (WGS) entry which is preliminary data.</text>
</comment>
<dbReference type="SUPFAM" id="SSF53041">
    <property type="entry name" value="Resolvase-like"/>
    <property type="match status" value="1"/>
</dbReference>
<dbReference type="GO" id="GO:0003677">
    <property type="term" value="F:DNA binding"/>
    <property type="evidence" value="ECO:0007669"/>
    <property type="project" value="InterPro"/>
</dbReference>
<evidence type="ECO:0000313" key="2">
    <source>
        <dbReference type="Proteomes" id="UP000014003"/>
    </source>
</evidence>
<reference evidence="1 2" key="1">
    <citation type="submission" date="2012-12" db="EMBL/GenBank/DDBJ databases">
        <title>The Genome Sequence of Bacillus cereus HuA3-9.</title>
        <authorList>
            <consortium name="The Broad Institute Genome Sequencing Platform"/>
            <consortium name="The Broad Institute Genome Sequencing Center for Infectious Disease"/>
            <person name="Feldgarden M."/>
            <person name="Van der Auwera G.A."/>
            <person name="Mahillon J."/>
            <person name="Duprez V."/>
            <person name="Timmery S."/>
            <person name="Mattelet C."/>
            <person name="Dierick K."/>
            <person name="Sun M."/>
            <person name="Yu Z."/>
            <person name="Zhu L."/>
            <person name="Hu X."/>
            <person name="Shank E.B."/>
            <person name="Swiecicka I."/>
            <person name="Hansen B.M."/>
            <person name="Andrup L."/>
            <person name="Walker B."/>
            <person name="Young S.K."/>
            <person name="Zeng Q."/>
            <person name="Gargeya S."/>
            <person name="Fitzgerald M."/>
            <person name="Haas B."/>
            <person name="Abouelleil A."/>
            <person name="Alvarado L."/>
            <person name="Arachchi H.M."/>
            <person name="Berlin A.M."/>
            <person name="Chapman S.B."/>
            <person name="Dewar J."/>
            <person name="Goldberg J."/>
            <person name="Griggs A."/>
            <person name="Gujja S."/>
            <person name="Hansen M."/>
            <person name="Howarth C."/>
            <person name="Imamovic A."/>
            <person name="Larimer J."/>
            <person name="McCowan C."/>
            <person name="Murphy C."/>
            <person name="Neiman D."/>
            <person name="Pearson M."/>
            <person name="Priest M."/>
            <person name="Roberts A."/>
            <person name="Saif S."/>
            <person name="Shea T."/>
            <person name="Sisk P."/>
            <person name="Sykes S."/>
            <person name="Wortman J."/>
            <person name="Nusbaum C."/>
            <person name="Birren B."/>
        </authorList>
    </citation>
    <scope>NUCLEOTIDE SEQUENCE [LARGE SCALE GENOMIC DNA]</scope>
    <source>
        <strain evidence="1 2">HuA3-9</strain>
    </source>
</reference>
<name>R8DF45_BACCE</name>
<gene>
    <name evidence="1" type="ORF">IGA_00363</name>
</gene>
<sequence>MLDDCMERNVSTIIIAHKDRFVRFGYDWFGRFLHKMGIEVIIVTNEKLSLQEELAQYFISIIHAID</sequence>